<organism evidence="3 4">
    <name type="scientific">Halorhodospira neutriphila</name>
    <dbReference type="NCBI Taxonomy" id="168379"/>
    <lineage>
        <taxon>Bacteria</taxon>
        <taxon>Pseudomonadati</taxon>
        <taxon>Pseudomonadota</taxon>
        <taxon>Gammaproteobacteria</taxon>
        <taxon>Chromatiales</taxon>
        <taxon>Ectothiorhodospiraceae</taxon>
        <taxon>Halorhodospira</taxon>
    </lineage>
</organism>
<dbReference type="InterPro" id="IPR046867">
    <property type="entry name" value="AldOxase/xan_DH_MoCoBD2"/>
</dbReference>
<dbReference type="Pfam" id="PF02738">
    <property type="entry name" value="MoCoBD_1"/>
    <property type="match status" value="1"/>
</dbReference>
<dbReference type="Proteomes" id="UP000738126">
    <property type="component" value="Unassembled WGS sequence"/>
</dbReference>
<dbReference type="Pfam" id="PF20256">
    <property type="entry name" value="MoCoBD_2"/>
    <property type="match status" value="2"/>
</dbReference>
<accession>A0ABS1E5E3</accession>
<dbReference type="InterPro" id="IPR000674">
    <property type="entry name" value="Ald_Oxase/Xan_DH_a/b"/>
</dbReference>
<protein>
    <recommendedName>
        <fullName evidence="2">Aldehyde oxidase/xanthine dehydrogenase a/b hammerhead domain-containing protein</fullName>
    </recommendedName>
</protein>
<evidence type="ECO:0000313" key="3">
    <source>
        <dbReference type="EMBL" id="MBK1725980.1"/>
    </source>
</evidence>
<name>A0ABS1E5E3_9GAMM</name>
<dbReference type="SMART" id="SM01008">
    <property type="entry name" value="Ald_Xan_dh_C"/>
    <property type="match status" value="1"/>
</dbReference>
<gene>
    <name evidence="3" type="ORF">CKO13_02880</name>
</gene>
<dbReference type="PIRSF" id="PIRSF036389">
    <property type="entry name" value="IOR_B"/>
    <property type="match status" value="1"/>
</dbReference>
<keyword evidence="1" id="KW-0732">Signal</keyword>
<comment type="caution">
    <text evidence="3">The sequence shown here is derived from an EMBL/GenBank/DDBJ whole genome shotgun (WGS) entry which is preliminary data.</text>
</comment>
<evidence type="ECO:0000313" key="4">
    <source>
        <dbReference type="Proteomes" id="UP000738126"/>
    </source>
</evidence>
<dbReference type="InterPro" id="IPR012368">
    <property type="entry name" value="OxRdtase_Mopterin-bd_su_IorB"/>
</dbReference>
<dbReference type="Gene3D" id="3.30.365.10">
    <property type="entry name" value="Aldehyde oxidase/xanthine dehydrogenase, molybdopterin binding domain"/>
    <property type="match status" value="4"/>
</dbReference>
<dbReference type="RefSeq" id="WP_200256624.1">
    <property type="nucleotide sequence ID" value="NZ_NRSH01000018.1"/>
</dbReference>
<dbReference type="InterPro" id="IPR006311">
    <property type="entry name" value="TAT_signal"/>
</dbReference>
<dbReference type="InterPro" id="IPR008274">
    <property type="entry name" value="AldOxase/xan_DH_MoCoBD1"/>
</dbReference>
<proteinExistence type="predicted"/>
<sequence length="730" mass="77439">MSEERSDGAIRISRRGFLKAGALAGGGLLIGLRLPVGGGAAAAEAGEQRTGADDAAFAPNAWIRITADDQVTVIVDRSEMGQGVMTALPMLVAEELEADWGRIATEFAPADPAYANPILGRQATGGSTAVRGAWRPLREAGAAAREMLVAAAAGRWGVEAAACEAREQAVHHAESGRSATYGELAAAAAEQPVPEAVLLKERRDFRLIGTPQDRLDAPAKADGTARFGLDVQLEGLLTAQVARCPVLGGQVRSFDARQAQRVPGVRQIAEIDSGVAVIAEGFWPAQKGREALAVEWDYGEHAELSSAGIAERFREAAEGGEAATAHSEGDAEAALGQAERRVEAEYEVPFLAHACMEPMNCTARIQDGLCEVWAPTQNQAATQRVAAEVSGLPEAQVRVYTTFLGGGFGRRSHTDFVAEAVACAKAAGAPVQVVWTREDTTRHDHYRPATYNRLSAAIGEDGGIRAWRHHIVGPSIMSQNGMIPADQRLDSSSVEGAAEIPYRVPHTRVAYTMANTPVPLWWWRSVGNSQNGFIREAFLDEVAAAAGEDPYELRRRLIPEGDRHHGVLERAASEAGWGQPLPAGRARGIAVVYSFGSYCAEVAEVSVTAGREVRVHRVDVAIDCGTAVNPEIVAEQMESGVAYGLSAALGEAITVERGRIEQGNFDDYTTLRIHQMPQVRVHIVDSGEDPGGIGEPGTPPIAPALANAVRAATGEPVRRLPLARAGLQPA</sequence>
<feature type="domain" description="Aldehyde oxidase/xanthine dehydrogenase a/b hammerhead" evidence="2">
    <location>
        <begin position="222"/>
        <end position="300"/>
    </location>
</feature>
<dbReference type="PANTHER" id="PTHR47495:SF2">
    <property type="entry name" value="ALDEHYDE DEHYDROGENASE"/>
    <property type="match status" value="1"/>
</dbReference>
<evidence type="ECO:0000259" key="2">
    <source>
        <dbReference type="SMART" id="SM01008"/>
    </source>
</evidence>
<dbReference type="InterPro" id="IPR052516">
    <property type="entry name" value="N-heterocyclic_Hydroxylase"/>
</dbReference>
<dbReference type="PANTHER" id="PTHR47495">
    <property type="entry name" value="ALDEHYDE DEHYDROGENASE"/>
    <property type="match status" value="1"/>
</dbReference>
<dbReference type="PROSITE" id="PS51318">
    <property type="entry name" value="TAT"/>
    <property type="match status" value="1"/>
</dbReference>
<dbReference type="Gene3D" id="3.90.1170.50">
    <property type="entry name" value="Aldehyde oxidase/xanthine dehydrogenase, a/b hammerhead"/>
    <property type="match status" value="1"/>
</dbReference>
<dbReference type="SUPFAM" id="SSF56003">
    <property type="entry name" value="Molybdenum cofactor-binding domain"/>
    <property type="match status" value="2"/>
</dbReference>
<dbReference type="NCBIfam" id="TIGR01409">
    <property type="entry name" value="TAT_signal_seq"/>
    <property type="match status" value="1"/>
</dbReference>
<dbReference type="InterPro" id="IPR019546">
    <property type="entry name" value="TAT_signal_bac_arc"/>
</dbReference>
<dbReference type="InterPro" id="IPR037165">
    <property type="entry name" value="AldOxase/xan_DH_Mopterin-bd_sf"/>
</dbReference>
<keyword evidence="4" id="KW-1185">Reference proteome</keyword>
<reference evidence="3 4" key="1">
    <citation type="journal article" date="2020" name="Microorganisms">
        <title>Osmotic Adaptation and Compatible Solute Biosynthesis of Phototrophic Bacteria as Revealed from Genome Analyses.</title>
        <authorList>
            <person name="Imhoff J.F."/>
            <person name="Rahn T."/>
            <person name="Kunzel S."/>
            <person name="Keller A."/>
            <person name="Neulinger S.C."/>
        </authorList>
    </citation>
    <scope>NUCLEOTIDE SEQUENCE [LARGE SCALE GENOMIC DNA]</scope>
    <source>
        <strain evidence="3 4">DSM 15116</strain>
    </source>
</reference>
<dbReference type="EMBL" id="NRSH01000018">
    <property type="protein sequence ID" value="MBK1725980.1"/>
    <property type="molecule type" value="Genomic_DNA"/>
</dbReference>
<evidence type="ECO:0000256" key="1">
    <source>
        <dbReference type="ARBA" id="ARBA00022729"/>
    </source>
</evidence>